<proteinExistence type="predicted"/>
<evidence type="ECO:0000313" key="1">
    <source>
        <dbReference type="EMBL" id="KAF9651039.1"/>
    </source>
</evidence>
<keyword evidence="2" id="KW-1185">Reference proteome</keyword>
<reference evidence="1" key="1">
    <citation type="submission" date="2019-10" db="EMBL/GenBank/DDBJ databases">
        <authorList>
            <consortium name="DOE Joint Genome Institute"/>
            <person name="Kuo A."/>
            <person name="Miyauchi S."/>
            <person name="Kiss E."/>
            <person name="Drula E."/>
            <person name="Kohler A."/>
            <person name="Sanchez-Garcia M."/>
            <person name="Andreopoulos B."/>
            <person name="Barry K.W."/>
            <person name="Bonito G."/>
            <person name="Buee M."/>
            <person name="Carver A."/>
            <person name="Chen C."/>
            <person name="Cichocki N."/>
            <person name="Clum A."/>
            <person name="Culley D."/>
            <person name="Crous P.W."/>
            <person name="Fauchery L."/>
            <person name="Girlanda M."/>
            <person name="Hayes R."/>
            <person name="Keri Z."/>
            <person name="Labutti K."/>
            <person name="Lipzen A."/>
            <person name="Lombard V."/>
            <person name="Magnuson J."/>
            <person name="Maillard F."/>
            <person name="Morin E."/>
            <person name="Murat C."/>
            <person name="Nolan M."/>
            <person name="Ohm R."/>
            <person name="Pangilinan J."/>
            <person name="Pereira M."/>
            <person name="Perotto S."/>
            <person name="Peter M."/>
            <person name="Riley R."/>
            <person name="Sitrit Y."/>
            <person name="Stielow B."/>
            <person name="Szollosi G."/>
            <person name="Zifcakova L."/>
            <person name="Stursova M."/>
            <person name="Spatafora J.W."/>
            <person name="Tedersoo L."/>
            <person name="Vaario L.-M."/>
            <person name="Yamada A."/>
            <person name="Yan M."/>
            <person name="Wang P."/>
            <person name="Xu J."/>
            <person name="Bruns T."/>
            <person name="Baldrian P."/>
            <person name="Vilgalys R."/>
            <person name="Henrissat B."/>
            <person name="Grigoriev I.V."/>
            <person name="Hibbett D."/>
            <person name="Nagy L.G."/>
            <person name="Martin F.M."/>
        </authorList>
    </citation>
    <scope>NUCLEOTIDE SEQUENCE</scope>
    <source>
        <strain evidence="1">P2</strain>
    </source>
</reference>
<dbReference type="EMBL" id="MU117979">
    <property type="protein sequence ID" value="KAF9651039.1"/>
    <property type="molecule type" value="Genomic_DNA"/>
</dbReference>
<dbReference type="Proteomes" id="UP000886501">
    <property type="component" value="Unassembled WGS sequence"/>
</dbReference>
<comment type="caution">
    <text evidence="1">The sequence shown here is derived from an EMBL/GenBank/DDBJ whole genome shotgun (WGS) entry which is preliminary data.</text>
</comment>
<evidence type="ECO:0000313" key="2">
    <source>
        <dbReference type="Proteomes" id="UP000886501"/>
    </source>
</evidence>
<gene>
    <name evidence="1" type="ORF">BDM02DRAFT_3111358</name>
</gene>
<protein>
    <submittedName>
        <fullName evidence="1">Uncharacterized protein</fullName>
    </submittedName>
</protein>
<accession>A0ACB6ZNE3</accession>
<name>A0ACB6ZNE3_THEGA</name>
<reference evidence="1" key="2">
    <citation type="journal article" date="2020" name="Nat. Commun.">
        <title>Large-scale genome sequencing of mycorrhizal fungi provides insights into the early evolution of symbiotic traits.</title>
        <authorList>
            <person name="Miyauchi S."/>
            <person name="Kiss E."/>
            <person name="Kuo A."/>
            <person name="Drula E."/>
            <person name="Kohler A."/>
            <person name="Sanchez-Garcia M."/>
            <person name="Morin E."/>
            <person name="Andreopoulos B."/>
            <person name="Barry K.W."/>
            <person name="Bonito G."/>
            <person name="Buee M."/>
            <person name="Carver A."/>
            <person name="Chen C."/>
            <person name="Cichocki N."/>
            <person name="Clum A."/>
            <person name="Culley D."/>
            <person name="Crous P.W."/>
            <person name="Fauchery L."/>
            <person name="Girlanda M."/>
            <person name="Hayes R.D."/>
            <person name="Keri Z."/>
            <person name="LaButti K."/>
            <person name="Lipzen A."/>
            <person name="Lombard V."/>
            <person name="Magnuson J."/>
            <person name="Maillard F."/>
            <person name="Murat C."/>
            <person name="Nolan M."/>
            <person name="Ohm R.A."/>
            <person name="Pangilinan J."/>
            <person name="Pereira M.F."/>
            <person name="Perotto S."/>
            <person name="Peter M."/>
            <person name="Pfister S."/>
            <person name="Riley R."/>
            <person name="Sitrit Y."/>
            <person name="Stielow J.B."/>
            <person name="Szollosi G."/>
            <person name="Zifcakova L."/>
            <person name="Stursova M."/>
            <person name="Spatafora J.W."/>
            <person name="Tedersoo L."/>
            <person name="Vaario L.M."/>
            <person name="Yamada A."/>
            <person name="Yan M."/>
            <person name="Wang P."/>
            <person name="Xu J."/>
            <person name="Bruns T."/>
            <person name="Baldrian P."/>
            <person name="Vilgalys R."/>
            <person name="Dunand C."/>
            <person name="Henrissat B."/>
            <person name="Grigoriev I.V."/>
            <person name="Hibbett D."/>
            <person name="Nagy L.G."/>
            <person name="Martin F.M."/>
        </authorList>
    </citation>
    <scope>NUCLEOTIDE SEQUENCE</scope>
    <source>
        <strain evidence="1">P2</strain>
    </source>
</reference>
<sequence length="522" mass="57594">MATSRQHEVVSGTVNMQSFPNPQHHSDPTIPGTHLFQGSMSDSALVEKEHSPKQPRVSFDSDPYIWSTSRGTHPASGSAGNTGHTSRSLSPAKRTGGSPRNRSPAKPVGDNPASPRSDTPGSLTPSRSASRAASPLRFLQQWALHRTHSRDEPFIPVDPFKWHFRICSPGSTDEQSLPITCCIPITPVSDDQGLFSDTLPRQLYLCLLLRLPAVYFSRVARIFEDAEVSRNDMQRIIESNRPSKLSAASRRGVNNAVQPILPFPEDWTPPAVSPALARFKNSWEEFIDSLLREWKTINLVSGLICSAIVTMFQVPEMAYDPITRTAAIMSLVCALMSLAFGCLFIIRFGTMRSMHHASTWAEEAQKTRTSILWNVWVLLATPSVWLAWSVIAFIVSILSYVWRAGATDDPENGGWPRLTPTQALGPRLTITVIVVLGLLNFLMILRTFKKYGKNNGSFIELPGSHQTPEGDVTSSVVRGRDLSRKVVMEPPASSPAVGEGTSSVDRYDLEKIGAEQRVSIRQ</sequence>
<organism evidence="1 2">
    <name type="scientific">Thelephora ganbajun</name>
    <name type="common">Ganba fungus</name>
    <dbReference type="NCBI Taxonomy" id="370292"/>
    <lineage>
        <taxon>Eukaryota</taxon>
        <taxon>Fungi</taxon>
        <taxon>Dikarya</taxon>
        <taxon>Basidiomycota</taxon>
        <taxon>Agaricomycotina</taxon>
        <taxon>Agaricomycetes</taxon>
        <taxon>Thelephorales</taxon>
        <taxon>Thelephoraceae</taxon>
        <taxon>Thelephora</taxon>
    </lineage>
</organism>